<dbReference type="Pfam" id="PF10066">
    <property type="entry name" value="DUF2304"/>
    <property type="match status" value="1"/>
</dbReference>
<feature type="transmembrane region" description="Helical" evidence="2">
    <location>
        <begin position="69"/>
        <end position="91"/>
    </location>
</feature>
<dbReference type="Proteomes" id="UP000094056">
    <property type="component" value="Unassembled WGS sequence"/>
</dbReference>
<keyword evidence="2" id="KW-1133">Transmembrane helix</keyword>
<keyword evidence="1" id="KW-0175">Coiled coil</keyword>
<evidence type="ECO:0008006" key="5">
    <source>
        <dbReference type="Google" id="ProtNLM"/>
    </source>
</evidence>
<comment type="caution">
    <text evidence="3">The sequence shown here is derived from an EMBL/GenBank/DDBJ whole genome shotgun (WGS) entry which is preliminary data.</text>
</comment>
<evidence type="ECO:0000313" key="3">
    <source>
        <dbReference type="EMBL" id="ODS32183.1"/>
    </source>
</evidence>
<feature type="transmembrane region" description="Helical" evidence="2">
    <location>
        <begin position="6"/>
        <end position="24"/>
    </location>
</feature>
<evidence type="ECO:0000256" key="1">
    <source>
        <dbReference type="SAM" id="Coils"/>
    </source>
</evidence>
<dbReference type="AlphaFoldDB" id="A0A1E3X982"/>
<evidence type="ECO:0000313" key="4">
    <source>
        <dbReference type="Proteomes" id="UP000094056"/>
    </source>
</evidence>
<accession>A0A1E3X982</accession>
<feature type="transmembrane region" description="Helical" evidence="2">
    <location>
        <begin position="31"/>
        <end position="49"/>
    </location>
</feature>
<name>A0A1E3X982_9BACT</name>
<keyword evidence="2" id="KW-0812">Transmembrane</keyword>
<sequence>MELKYLTIRILSILMFILIMRLIYSNKLKTGASWIWLVFGFGFLVLMLWPGAIDFSMNFMGVDSWIEIIFFFILISLLIINIHFSMVISALSDRFKDLAQEITFLNREVEDKKVN</sequence>
<keyword evidence="2" id="KW-0472">Membrane</keyword>
<organism evidence="3 4">
    <name type="scientific">Candidatus Scalindua rubra</name>
    <dbReference type="NCBI Taxonomy" id="1872076"/>
    <lineage>
        <taxon>Bacteria</taxon>
        <taxon>Pseudomonadati</taxon>
        <taxon>Planctomycetota</taxon>
        <taxon>Candidatus Brocadiia</taxon>
        <taxon>Candidatus Brocadiales</taxon>
        <taxon>Candidatus Scalinduaceae</taxon>
        <taxon>Candidatus Scalindua</taxon>
    </lineage>
</organism>
<reference evidence="3 4" key="1">
    <citation type="submission" date="2016-07" db="EMBL/GenBank/DDBJ databases">
        <title>Draft genome of Scalindua rubra, obtained from a brine-seawater interface in the Red Sea, sheds light on salt adaptation in anammox bacteria.</title>
        <authorList>
            <person name="Speth D.R."/>
            <person name="Lagkouvardos I."/>
            <person name="Wang Y."/>
            <person name="Qian P.-Y."/>
            <person name="Dutilh B.E."/>
            <person name="Jetten M.S."/>
        </authorList>
    </citation>
    <scope>NUCLEOTIDE SEQUENCE [LARGE SCALE GENOMIC DNA]</scope>
    <source>
        <strain evidence="3">BSI-1</strain>
    </source>
</reference>
<evidence type="ECO:0000256" key="2">
    <source>
        <dbReference type="SAM" id="Phobius"/>
    </source>
</evidence>
<feature type="coiled-coil region" evidence="1">
    <location>
        <begin position="88"/>
        <end position="115"/>
    </location>
</feature>
<gene>
    <name evidence="3" type="ORF">SCARUB_02702</name>
</gene>
<dbReference type="InterPro" id="IPR019277">
    <property type="entry name" value="DUF2304"/>
</dbReference>
<proteinExistence type="predicted"/>
<protein>
    <recommendedName>
        <fullName evidence="5">DUF2304 domain-containing protein</fullName>
    </recommendedName>
</protein>
<dbReference type="EMBL" id="MAYW01000074">
    <property type="protein sequence ID" value="ODS32183.1"/>
    <property type="molecule type" value="Genomic_DNA"/>
</dbReference>